<feature type="transmembrane region" description="Helical" evidence="16">
    <location>
        <begin position="179"/>
        <end position="202"/>
    </location>
</feature>
<dbReference type="Proteomes" id="UP001170481">
    <property type="component" value="Unassembled WGS sequence"/>
</dbReference>
<evidence type="ECO:0000256" key="10">
    <source>
        <dbReference type="ARBA" id="ARBA00022840"/>
    </source>
</evidence>
<dbReference type="Pfam" id="PF00512">
    <property type="entry name" value="HisKA"/>
    <property type="match status" value="1"/>
</dbReference>
<dbReference type="GO" id="GO:0005524">
    <property type="term" value="F:ATP binding"/>
    <property type="evidence" value="ECO:0007669"/>
    <property type="project" value="UniProtKB-KW"/>
</dbReference>
<reference evidence="22" key="3">
    <citation type="submission" date="2023-07" db="EMBL/GenBank/DDBJ databases">
        <title>Genome-based characterization of strain KMM 296 and proposal for reclassification of Cobetia litoralis and Cobetia pacifica, and emended description of the species Cobetia amphilecti and Cobetia marina.</title>
        <authorList>
            <person name="Balabanova L."/>
            <person name="Nedashkovskaya O."/>
        </authorList>
    </citation>
    <scope>NUCLEOTIDE SEQUENCE [LARGE SCALE GENOMIC DNA]</scope>
    <source>
        <strain evidence="22">NRIC 0815</strain>
    </source>
</reference>
<dbReference type="InterPro" id="IPR036890">
    <property type="entry name" value="HATPase_C_sf"/>
</dbReference>
<evidence type="ECO:0000256" key="8">
    <source>
        <dbReference type="ARBA" id="ARBA00022741"/>
    </source>
</evidence>
<keyword evidence="7 16" id="KW-0812">Transmembrane</keyword>
<dbReference type="PANTHER" id="PTHR45528:SF1">
    <property type="entry name" value="SENSOR HISTIDINE KINASE CPXA"/>
    <property type="match status" value="1"/>
</dbReference>
<accession>A0AAP4U1E0</accession>
<dbReference type="GO" id="GO:0000155">
    <property type="term" value="F:phosphorelay sensor kinase activity"/>
    <property type="evidence" value="ECO:0007669"/>
    <property type="project" value="InterPro"/>
</dbReference>
<dbReference type="InterPro" id="IPR003594">
    <property type="entry name" value="HATPase_dom"/>
</dbReference>
<feature type="domain" description="HAMP" evidence="18">
    <location>
        <begin position="199"/>
        <end position="252"/>
    </location>
</feature>
<evidence type="ECO:0000313" key="22">
    <source>
        <dbReference type="Proteomes" id="UP001229025"/>
    </source>
</evidence>
<keyword evidence="12" id="KW-0902">Two-component regulatory system</keyword>
<evidence type="ECO:0000256" key="4">
    <source>
        <dbReference type="ARBA" id="ARBA00022475"/>
    </source>
</evidence>
<evidence type="ECO:0000313" key="21">
    <source>
        <dbReference type="Proteomes" id="UP001170481"/>
    </source>
</evidence>
<dbReference type="RefSeq" id="WP_054555310.1">
    <property type="nucleotide sequence ID" value="NZ_CP084115.1"/>
</dbReference>
<keyword evidence="14" id="KW-0175">Coiled coil</keyword>
<evidence type="ECO:0000256" key="13">
    <source>
        <dbReference type="ARBA" id="ARBA00023136"/>
    </source>
</evidence>
<evidence type="ECO:0000259" key="17">
    <source>
        <dbReference type="PROSITE" id="PS50109"/>
    </source>
</evidence>
<evidence type="ECO:0000256" key="2">
    <source>
        <dbReference type="ARBA" id="ARBA00004651"/>
    </source>
</evidence>
<keyword evidence="6" id="KW-0808">Transferase</keyword>
<dbReference type="Pfam" id="PF02518">
    <property type="entry name" value="HATPase_c"/>
    <property type="match status" value="1"/>
</dbReference>
<dbReference type="Gene3D" id="3.30.565.10">
    <property type="entry name" value="Histidine kinase-like ATPase, C-terminal domain"/>
    <property type="match status" value="1"/>
</dbReference>
<evidence type="ECO:0000256" key="6">
    <source>
        <dbReference type="ARBA" id="ARBA00022679"/>
    </source>
</evidence>
<dbReference type="SMART" id="SM00387">
    <property type="entry name" value="HATPase_c"/>
    <property type="match status" value="1"/>
</dbReference>
<evidence type="ECO:0000313" key="19">
    <source>
        <dbReference type="EMBL" id="MDI5884371.1"/>
    </source>
</evidence>
<dbReference type="InterPro" id="IPR003661">
    <property type="entry name" value="HisK_dim/P_dom"/>
</dbReference>
<dbReference type="Pfam" id="PF00672">
    <property type="entry name" value="HAMP"/>
    <property type="match status" value="1"/>
</dbReference>
<dbReference type="InterPro" id="IPR036097">
    <property type="entry name" value="HisK_dim/P_sf"/>
</dbReference>
<evidence type="ECO:0000256" key="9">
    <source>
        <dbReference type="ARBA" id="ARBA00022777"/>
    </source>
</evidence>
<dbReference type="CDD" id="cd00075">
    <property type="entry name" value="HATPase"/>
    <property type="match status" value="1"/>
</dbReference>
<dbReference type="SMART" id="SM00388">
    <property type="entry name" value="HisKA"/>
    <property type="match status" value="1"/>
</dbReference>
<evidence type="ECO:0000256" key="12">
    <source>
        <dbReference type="ARBA" id="ARBA00023012"/>
    </source>
</evidence>
<dbReference type="PROSITE" id="PS50885">
    <property type="entry name" value="HAMP"/>
    <property type="match status" value="1"/>
</dbReference>
<dbReference type="SUPFAM" id="SSF47384">
    <property type="entry name" value="Homodimeric domain of signal transducing histidine kinase"/>
    <property type="match status" value="1"/>
</dbReference>
<dbReference type="InterPro" id="IPR050398">
    <property type="entry name" value="HssS/ArlS-like"/>
</dbReference>
<feature type="region of interest" description="Disordered" evidence="15">
    <location>
        <begin position="475"/>
        <end position="518"/>
    </location>
</feature>
<name>A0AAP4U1E0_9GAMM</name>
<keyword evidence="5" id="KW-0597">Phosphoprotein</keyword>
<keyword evidence="9 20" id="KW-0418">Kinase</keyword>
<dbReference type="InterPro" id="IPR003660">
    <property type="entry name" value="HAMP_dom"/>
</dbReference>
<evidence type="ECO:0000256" key="11">
    <source>
        <dbReference type="ARBA" id="ARBA00022989"/>
    </source>
</evidence>
<keyword evidence="4" id="KW-1003">Cell membrane</keyword>
<evidence type="ECO:0000256" key="3">
    <source>
        <dbReference type="ARBA" id="ARBA00012438"/>
    </source>
</evidence>
<protein>
    <recommendedName>
        <fullName evidence="3">histidine kinase</fullName>
        <ecNumber evidence="3">2.7.13.3</ecNumber>
    </recommendedName>
</protein>
<keyword evidence="13 16" id="KW-0472">Membrane</keyword>
<evidence type="ECO:0000256" key="1">
    <source>
        <dbReference type="ARBA" id="ARBA00000085"/>
    </source>
</evidence>
<feature type="compositionally biased region" description="Basic and acidic residues" evidence="15">
    <location>
        <begin position="484"/>
        <end position="496"/>
    </location>
</feature>
<dbReference type="PANTHER" id="PTHR45528">
    <property type="entry name" value="SENSOR HISTIDINE KINASE CPXA"/>
    <property type="match status" value="1"/>
</dbReference>
<evidence type="ECO:0000256" key="5">
    <source>
        <dbReference type="ARBA" id="ARBA00022553"/>
    </source>
</evidence>
<dbReference type="InterPro" id="IPR005467">
    <property type="entry name" value="His_kinase_dom"/>
</dbReference>
<gene>
    <name evidence="20" type="ORF">Q4535_14325</name>
    <name evidence="19" type="ORF">QLT01_08390</name>
</gene>
<reference evidence="19" key="1">
    <citation type="submission" date="2023-04" db="EMBL/GenBank/DDBJ databases">
        <authorList>
            <person name="Otstavnykh N."/>
            <person name="Seitkalieva A."/>
            <person name="Bystritskaya E."/>
        </authorList>
    </citation>
    <scope>NUCLEOTIDE SEQUENCE</scope>
    <source>
        <strain evidence="19">NRIC 0815</strain>
    </source>
</reference>
<dbReference type="EC" id="2.7.13.3" evidence="3"/>
<dbReference type="EMBL" id="JAUORK010000022">
    <property type="protein sequence ID" value="MDO6673287.1"/>
    <property type="molecule type" value="Genomic_DNA"/>
</dbReference>
<dbReference type="GeneID" id="97325049"/>
<sequence length="518" mass="57966">MASTVSRRWRPRSLPQLVLMAFLVVMLPIAVLMFQAGQALSELSELADVSARQAVDQTRRARTLTNLAVEMERSARQYAVLENPDLMKIYADKANSFRTLLDEQARLLGEGDPRVSELKATLSQLERMPEMSVDQVSRHLEDFGPFSIQASGLLNSTRELVDARIEGIRARASQVKNQLWWQTAALVSISLLLMLFFTWLIIRPIRQLERRINGLGSGTDSERPIVIKGPAELVQLGERLNWLSTRLDELEEQKQQFLRHMSHELKTPLASIREGTGLLIDEVAGPLSPHQTEILGLLDDSSKELQKLIEQLLDYNLLQHNQGLEQSRFDVHEVFKEVLAKHRLALEKKGMRVHLPPASLSWEADRPRTGRILDNLISNAIAYGEDSGDLWLRARKERRKLIIEVANSGEPIAAQDRDHLFKPFYQGAVKRKGPLKGSGIGLSVAADSARAQFGQLALVDDPKADVCFRLTLPTPSRSLTSGEGSEHEPQADRDAAGADQQSTPHEMASLNAIKHARN</sequence>
<evidence type="ECO:0000256" key="16">
    <source>
        <dbReference type="SAM" id="Phobius"/>
    </source>
</evidence>
<feature type="domain" description="Histidine kinase" evidence="17">
    <location>
        <begin position="260"/>
        <end position="476"/>
    </location>
</feature>
<comment type="subcellular location">
    <subcellularLocation>
        <location evidence="2">Cell membrane</location>
        <topology evidence="2">Multi-pass membrane protein</topology>
    </subcellularLocation>
</comment>
<dbReference type="SMART" id="SM00304">
    <property type="entry name" value="HAMP"/>
    <property type="match status" value="1"/>
</dbReference>
<dbReference type="SUPFAM" id="SSF55874">
    <property type="entry name" value="ATPase domain of HSP90 chaperone/DNA topoisomerase II/histidine kinase"/>
    <property type="match status" value="1"/>
</dbReference>
<organism evidence="20 21">
    <name type="scientific">Cobetia amphilecti</name>
    <dbReference type="NCBI Taxonomy" id="1055104"/>
    <lineage>
        <taxon>Bacteria</taxon>
        <taxon>Pseudomonadati</taxon>
        <taxon>Pseudomonadota</taxon>
        <taxon>Gammaproteobacteria</taxon>
        <taxon>Oceanospirillales</taxon>
        <taxon>Halomonadaceae</taxon>
        <taxon>Cobetia</taxon>
    </lineage>
</organism>
<evidence type="ECO:0000256" key="15">
    <source>
        <dbReference type="SAM" id="MobiDB-lite"/>
    </source>
</evidence>
<reference evidence="19" key="4">
    <citation type="submission" date="2024-05" db="EMBL/GenBank/DDBJ databases">
        <title>Genome-based characterization of strain KMM 296 and proposal for reclassification of Cobetia litoralis and Cobetia pacifica, and emended description of the species Cobetia amphilecti and Cobetia marina.</title>
        <authorList>
            <person name="Balabanova L."/>
            <person name="Nedashkovskaya O."/>
        </authorList>
    </citation>
    <scope>NUCLEOTIDE SEQUENCE</scope>
    <source>
        <strain evidence="19">NRIC 0815</strain>
    </source>
</reference>
<keyword evidence="10" id="KW-0067">ATP-binding</keyword>
<dbReference type="EMBL" id="JASCSA010000005">
    <property type="protein sequence ID" value="MDI5884371.1"/>
    <property type="molecule type" value="Genomic_DNA"/>
</dbReference>
<keyword evidence="8" id="KW-0547">Nucleotide-binding</keyword>
<dbReference type="Gene3D" id="1.10.287.130">
    <property type="match status" value="1"/>
</dbReference>
<keyword evidence="22" id="KW-1185">Reference proteome</keyword>
<dbReference type="GO" id="GO:0005886">
    <property type="term" value="C:plasma membrane"/>
    <property type="evidence" value="ECO:0007669"/>
    <property type="project" value="UniProtKB-SubCell"/>
</dbReference>
<dbReference type="CDD" id="cd00082">
    <property type="entry name" value="HisKA"/>
    <property type="match status" value="1"/>
</dbReference>
<evidence type="ECO:0000256" key="7">
    <source>
        <dbReference type="ARBA" id="ARBA00022692"/>
    </source>
</evidence>
<dbReference type="PROSITE" id="PS50109">
    <property type="entry name" value="HIS_KIN"/>
    <property type="match status" value="1"/>
</dbReference>
<keyword evidence="11 16" id="KW-1133">Transmembrane helix</keyword>
<reference evidence="20" key="2">
    <citation type="submission" date="2023-07" db="EMBL/GenBank/DDBJ databases">
        <title>Genome content predicts the carbon catabolic preferences of heterotrophic bacteria.</title>
        <authorList>
            <person name="Gralka M."/>
        </authorList>
    </citation>
    <scope>NUCLEOTIDE SEQUENCE</scope>
    <source>
        <strain evidence="20">C2R13</strain>
    </source>
</reference>
<dbReference type="InterPro" id="IPR004358">
    <property type="entry name" value="Sig_transdc_His_kin-like_C"/>
</dbReference>
<comment type="catalytic activity">
    <reaction evidence="1">
        <text>ATP + protein L-histidine = ADP + protein N-phospho-L-histidine.</text>
        <dbReference type="EC" id="2.7.13.3"/>
    </reaction>
</comment>
<dbReference type="PRINTS" id="PR00344">
    <property type="entry name" value="BCTRLSENSOR"/>
</dbReference>
<proteinExistence type="predicted"/>
<dbReference type="Proteomes" id="UP001229025">
    <property type="component" value="Unassembled WGS sequence"/>
</dbReference>
<evidence type="ECO:0000313" key="20">
    <source>
        <dbReference type="EMBL" id="MDO6673287.1"/>
    </source>
</evidence>
<dbReference type="AlphaFoldDB" id="A0AAP4U1E0"/>
<comment type="caution">
    <text evidence="20">The sequence shown here is derived from an EMBL/GenBank/DDBJ whole genome shotgun (WGS) entry which is preliminary data.</text>
</comment>
<feature type="coiled-coil region" evidence="14">
    <location>
        <begin position="233"/>
        <end position="260"/>
    </location>
</feature>
<evidence type="ECO:0000256" key="14">
    <source>
        <dbReference type="SAM" id="Coils"/>
    </source>
</evidence>
<dbReference type="Gene3D" id="6.10.340.10">
    <property type="match status" value="1"/>
</dbReference>
<evidence type="ECO:0000259" key="18">
    <source>
        <dbReference type="PROSITE" id="PS50885"/>
    </source>
</evidence>